<keyword evidence="11" id="KW-1185">Reference proteome</keyword>
<feature type="domain" description="Response regulatory" evidence="9">
    <location>
        <begin position="622"/>
        <end position="736"/>
    </location>
</feature>
<dbReference type="PROSITE" id="PS50110">
    <property type="entry name" value="RESPONSE_REGULATORY"/>
    <property type="match status" value="1"/>
</dbReference>
<evidence type="ECO:0000256" key="3">
    <source>
        <dbReference type="ARBA" id="ARBA00022553"/>
    </source>
</evidence>
<organism evidence="10 11">
    <name type="scientific">Echinicola soli</name>
    <dbReference type="NCBI Taxonomy" id="2591634"/>
    <lineage>
        <taxon>Bacteria</taxon>
        <taxon>Pseudomonadati</taxon>
        <taxon>Bacteroidota</taxon>
        <taxon>Cytophagia</taxon>
        <taxon>Cytophagales</taxon>
        <taxon>Cyclobacteriaceae</taxon>
        <taxon>Echinicola</taxon>
    </lineage>
</organism>
<dbReference type="InterPro" id="IPR011990">
    <property type="entry name" value="TPR-like_helical_dom_sf"/>
</dbReference>
<evidence type="ECO:0000313" key="10">
    <source>
        <dbReference type="EMBL" id="QDH78922.1"/>
    </source>
</evidence>
<dbReference type="SMART" id="SM00388">
    <property type="entry name" value="HisKA"/>
    <property type="match status" value="1"/>
</dbReference>
<dbReference type="SUPFAM" id="SSF47384">
    <property type="entry name" value="Homodimeric domain of signal transducing histidine kinase"/>
    <property type="match status" value="1"/>
</dbReference>
<keyword evidence="7" id="KW-0472">Membrane</keyword>
<dbReference type="SUPFAM" id="SSF55874">
    <property type="entry name" value="ATPase domain of HSP90 chaperone/DNA topoisomerase II/histidine kinase"/>
    <property type="match status" value="1"/>
</dbReference>
<dbReference type="OrthoDB" id="9808408at2"/>
<evidence type="ECO:0000259" key="9">
    <source>
        <dbReference type="PROSITE" id="PS50110"/>
    </source>
</evidence>
<reference evidence="10 11" key="1">
    <citation type="submission" date="2019-06" db="EMBL/GenBank/DDBJ databases">
        <title>Echinicola alkalisoli sp. nov. isolated from saline soil.</title>
        <authorList>
            <person name="Sun J.-Q."/>
            <person name="Xu L."/>
        </authorList>
    </citation>
    <scope>NUCLEOTIDE SEQUENCE [LARGE SCALE GENOMIC DNA]</scope>
    <source>
        <strain evidence="10 11">LN3S3</strain>
    </source>
</reference>
<dbReference type="EC" id="2.7.13.3" evidence="2"/>
<feature type="modified residue" description="4-aspartylphosphate" evidence="6">
    <location>
        <position position="671"/>
    </location>
</feature>
<dbReference type="PANTHER" id="PTHR43047">
    <property type="entry name" value="TWO-COMPONENT HISTIDINE PROTEIN KINASE"/>
    <property type="match status" value="1"/>
</dbReference>
<dbReference type="Gene3D" id="1.25.40.10">
    <property type="entry name" value="Tetratricopeptide repeat domain"/>
    <property type="match status" value="1"/>
</dbReference>
<name>A0A514CGI0_9BACT</name>
<dbReference type="Pfam" id="PF00512">
    <property type="entry name" value="HisKA"/>
    <property type="match status" value="1"/>
</dbReference>
<evidence type="ECO:0000313" key="11">
    <source>
        <dbReference type="Proteomes" id="UP000316614"/>
    </source>
</evidence>
<dbReference type="PRINTS" id="PR00344">
    <property type="entry name" value="BCTRLSENSOR"/>
</dbReference>
<dbReference type="InterPro" id="IPR005467">
    <property type="entry name" value="His_kinase_dom"/>
</dbReference>
<evidence type="ECO:0000256" key="4">
    <source>
        <dbReference type="ARBA" id="ARBA00022679"/>
    </source>
</evidence>
<dbReference type="Pfam" id="PF00072">
    <property type="entry name" value="Response_reg"/>
    <property type="match status" value="1"/>
</dbReference>
<evidence type="ECO:0000256" key="7">
    <source>
        <dbReference type="SAM" id="Phobius"/>
    </source>
</evidence>
<dbReference type="InterPro" id="IPR003594">
    <property type="entry name" value="HATPase_dom"/>
</dbReference>
<evidence type="ECO:0000256" key="6">
    <source>
        <dbReference type="PROSITE-ProRule" id="PRU00169"/>
    </source>
</evidence>
<dbReference type="Pfam" id="PF02518">
    <property type="entry name" value="HATPase_c"/>
    <property type="match status" value="1"/>
</dbReference>
<dbReference type="KEGG" id="echi:FKX85_07675"/>
<keyword evidence="5" id="KW-0418">Kinase</keyword>
<keyword evidence="7" id="KW-0812">Transmembrane</keyword>
<evidence type="ECO:0000256" key="2">
    <source>
        <dbReference type="ARBA" id="ARBA00012438"/>
    </source>
</evidence>
<dbReference type="InterPro" id="IPR036890">
    <property type="entry name" value="HATPase_C_sf"/>
</dbReference>
<dbReference type="SUPFAM" id="SSF48452">
    <property type="entry name" value="TPR-like"/>
    <property type="match status" value="1"/>
</dbReference>
<dbReference type="GO" id="GO:0000155">
    <property type="term" value="F:phosphorelay sensor kinase activity"/>
    <property type="evidence" value="ECO:0007669"/>
    <property type="project" value="InterPro"/>
</dbReference>
<dbReference type="AlphaFoldDB" id="A0A514CGI0"/>
<dbReference type="InterPro" id="IPR011006">
    <property type="entry name" value="CheY-like_superfamily"/>
</dbReference>
<dbReference type="SMART" id="SM00387">
    <property type="entry name" value="HATPase_c"/>
    <property type="match status" value="1"/>
</dbReference>
<dbReference type="InterPro" id="IPR036097">
    <property type="entry name" value="HisK_dim/P_sf"/>
</dbReference>
<dbReference type="EMBL" id="CP041253">
    <property type="protein sequence ID" value="QDH78922.1"/>
    <property type="molecule type" value="Genomic_DNA"/>
</dbReference>
<keyword evidence="7" id="KW-1133">Transmembrane helix</keyword>
<gene>
    <name evidence="10" type="ORF">FKX85_07675</name>
</gene>
<dbReference type="CDD" id="cd17546">
    <property type="entry name" value="REC_hyHK_CKI1_RcsC-like"/>
    <property type="match status" value="1"/>
</dbReference>
<feature type="domain" description="Histidine kinase" evidence="8">
    <location>
        <begin position="378"/>
        <end position="603"/>
    </location>
</feature>
<dbReference type="Gene3D" id="3.30.565.10">
    <property type="entry name" value="Histidine kinase-like ATPase, C-terminal domain"/>
    <property type="match status" value="1"/>
</dbReference>
<dbReference type="InterPro" id="IPR004358">
    <property type="entry name" value="Sig_transdc_His_kin-like_C"/>
</dbReference>
<dbReference type="SMART" id="SM00448">
    <property type="entry name" value="REC"/>
    <property type="match status" value="1"/>
</dbReference>
<dbReference type="Gene3D" id="3.40.50.2300">
    <property type="match status" value="1"/>
</dbReference>
<dbReference type="Gene3D" id="1.10.287.130">
    <property type="match status" value="1"/>
</dbReference>
<keyword evidence="3 6" id="KW-0597">Phosphoprotein</keyword>
<protein>
    <recommendedName>
        <fullName evidence="2">histidine kinase</fullName>
        <ecNumber evidence="2">2.7.13.3</ecNumber>
    </recommendedName>
</protein>
<dbReference type="Proteomes" id="UP000316614">
    <property type="component" value="Chromosome"/>
</dbReference>
<proteinExistence type="predicted"/>
<dbReference type="CDD" id="cd00082">
    <property type="entry name" value="HisKA"/>
    <property type="match status" value="1"/>
</dbReference>
<dbReference type="InterPro" id="IPR003661">
    <property type="entry name" value="HisK_dim/P_dom"/>
</dbReference>
<comment type="catalytic activity">
    <reaction evidence="1">
        <text>ATP + protein L-histidine = ADP + protein N-phospho-L-histidine.</text>
        <dbReference type="EC" id="2.7.13.3"/>
    </reaction>
</comment>
<evidence type="ECO:0000256" key="5">
    <source>
        <dbReference type="ARBA" id="ARBA00022777"/>
    </source>
</evidence>
<accession>A0A514CGI0</accession>
<evidence type="ECO:0000259" key="8">
    <source>
        <dbReference type="PROSITE" id="PS50109"/>
    </source>
</evidence>
<dbReference type="PROSITE" id="PS50109">
    <property type="entry name" value="HIS_KIN"/>
    <property type="match status" value="1"/>
</dbReference>
<keyword evidence="4" id="KW-0808">Transferase</keyword>
<dbReference type="InterPro" id="IPR001789">
    <property type="entry name" value="Sig_transdc_resp-reg_receiver"/>
</dbReference>
<feature type="transmembrane region" description="Helical" evidence="7">
    <location>
        <begin position="325"/>
        <end position="343"/>
    </location>
</feature>
<evidence type="ECO:0000256" key="1">
    <source>
        <dbReference type="ARBA" id="ARBA00000085"/>
    </source>
</evidence>
<dbReference type="SUPFAM" id="SSF52172">
    <property type="entry name" value="CheY-like"/>
    <property type="match status" value="1"/>
</dbReference>
<sequence>MGDRNLLIKIVMGTCLIFSVHTPRAACQGAMDTTRLKLVLEASDRYIDRGIRDSMDFKYILELERFYDQIQAPKDRVKASRYLGIYYRSIFDYQESEKYFLSGMKQAKQIEDWGLYLELAKELVTVYRNLGQYDKLKSEIDFCMTIVHQQGLKSKELIPLMELALYYSYDTKNYEQGIVYGELFLEKVEYFKKVAPSDEMLAYRVKTEAFVIKIELAKCYIKTGRNFDLALKYLDEAKAFFEPFEDYEKLARIDQEYLNYYLNTGNLEAVEKYLREYNFHLGMKWKGIMNRTNEIPVYLKALSELEQGLELAQLKNRELTFERRVFIAFVLLILSLAAIYFYLTTRNRRIQTALNASLLAQNKLLEDVNRDKSKFFSVVSHELRTPIYAITGLTSVMDIGNVAPQQIKAIKHSGDYLLLLVNNILHMMSFEQGKKSPPQINRSHFDLTEILSGIVDSSVYFADQHHVELKLKLNWEGELWVKGERQKLTQILLNLIVNGIKYSGDHEVVIGAKRFITDAKTCKLMFEVSDQGVGISKEKQQRMFNFMDRIDNEESSQNPFDLHGVGIGLFVVEKLLLEMSSKIVLESEEGKGSVFSFELEMEMGEDMADETPGLSPASFDRNILVVDDNEINLMVADRLVASLGYKCFKATDTDDVVSIVLREKIDLVLMDLNMPAFSGYELARKIKEKMDIPIIAHTAVAEEELDMEFLRASGIQAYIIKPYPLDALRKMLNDIFHRP</sequence>